<protein>
    <submittedName>
        <fullName evidence="3">Uncharacterized protein</fullName>
    </submittedName>
</protein>
<feature type="region of interest" description="Disordered" evidence="2">
    <location>
        <begin position="1"/>
        <end position="134"/>
    </location>
</feature>
<name>A0A1J4K7Q1_9EUKA</name>
<accession>A0A1J4K7Q1</accession>
<feature type="compositionally biased region" description="Basic and acidic residues" evidence="2">
    <location>
        <begin position="41"/>
        <end position="55"/>
    </location>
</feature>
<dbReference type="EMBL" id="MLAK01000707">
    <property type="protein sequence ID" value="OHT07026.1"/>
    <property type="molecule type" value="Genomic_DNA"/>
</dbReference>
<evidence type="ECO:0000313" key="4">
    <source>
        <dbReference type="Proteomes" id="UP000179807"/>
    </source>
</evidence>
<dbReference type="RefSeq" id="XP_068360162.1">
    <property type="nucleotide sequence ID" value="XM_068503929.1"/>
</dbReference>
<proteinExistence type="predicted"/>
<evidence type="ECO:0000256" key="2">
    <source>
        <dbReference type="SAM" id="MobiDB-lite"/>
    </source>
</evidence>
<sequence length="339" mass="37573">MENMKAFSGSSSEDEDFKFGSSSDDDDDFDAIDSENNADINNEKILLESSDEKDLSKRKRDIPKLDSSNVDAGWEDAAESPNKDNFSNPDSEPKRSVSDKMMDFATKIAKASSSESDIPTESSDSDDDMISFDKAEAQSNLASLVNFDSSTSSCGEFVENEFSESSESEDDVTFAKDPSDETKNKADAPQLSNIYDDALDESTSYDFDFADESSKDKEGSTSAAQNDYFKQFSSHSEFDSDDQFFNEYEINANKKKLKEEEENRKAVEEIITLLEQVKGVVLEGRRVDQELAASASDHERVARIADAATKLLCRGVYDIYSFTSDDITGMISELRAAKA</sequence>
<dbReference type="Proteomes" id="UP000179807">
    <property type="component" value="Unassembled WGS sequence"/>
</dbReference>
<feature type="compositionally biased region" description="Low complexity" evidence="2">
    <location>
        <begin position="112"/>
        <end position="122"/>
    </location>
</feature>
<keyword evidence="4" id="KW-1185">Reference proteome</keyword>
<dbReference type="GeneID" id="94838633"/>
<dbReference type="VEuPathDB" id="TrichDB:TRFO_24751"/>
<feature type="compositionally biased region" description="Acidic residues" evidence="2">
    <location>
        <begin position="158"/>
        <end position="172"/>
    </location>
</feature>
<feature type="compositionally biased region" description="Basic and acidic residues" evidence="2">
    <location>
        <begin position="91"/>
        <end position="102"/>
    </location>
</feature>
<comment type="caution">
    <text evidence="3">The sequence shown here is derived from an EMBL/GenBank/DDBJ whole genome shotgun (WGS) entry which is preliminary data.</text>
</comment>
<evidence type="ECO:0000313" key="3">
    <source>
        <dbReference type="EMBL" id="OHT07026.1"/>
    </source>
</evidence>
<dbReference type="AlphaFoldDB" id="A0A1J4K7Q1"/>
<feature type="compositionally biased region" description="Basic and acidic residues" evidence="2">
    <location>
        <begin position="173"/>
        <end position="186"/>
    </location>
</feature>
<reference evidence="3" key="1">
    <citation type="submission" date="2016-10" db="EMBL/GenBank/DDBJ databases">
        <authorList>
            <person name="Benchimol M."/>
            <person name="Almeida L.G."/>
            <person name="Vasconcelos A.T."/>
            <person name="Perreira-Neves A."/>
            <person name="Rosa I.A."/>
            <person name="Tasca T."/>
            <person name="Bogo M.R."/>
            <person name="de Souza W."/>
        </authorList>
    </citation>
    <scope>NUCLEOTIDE SEQUENCE [LARGE SCALE GENOMIC DNA]</scope>
    <source>
        <strain evidence="3">K</strain>
    </source>
</reference>
<keyword evidence="1" id="KW-0175">Coiled coil</keyword>
<evidence type="ECO:0000256" key="1">
    <source>
        <dbReference type="SAM" id="Coils"/>
    </source>
</evidence>
<gene>
    <name evidence="3" type="ORF">TRFO_24751</name>
</gene>
<organism evidence="3 4">
    <name type="scientific">Tritrichomonas foetus</name>
    <dbReference type="NCBI Taxonomy" id="1144522"/>
    <lineage>
        <taxon>Eukaryota</taxon>
        <taxon>Metamonada</taxon>
        <taxon>Parabasalia</taxon>
        <taxon>Tritrichomonadida</taxon>
        <taxon>Tritrichomonadidae</taxon>
        <taxon>Tritrichomonas</taxon>
    </lineage>
</organism>
<feature type="coiled-coil region" evidence="1">
    <location>
        <begin position="250"/>
        <end position="277"/>
    </location>
</feature>
<feature type="compositionally biased region" description="Acidic residues" evidence="2">
    <location>
        <begin position="23"/>
        <end position="33"/>
    </location>
</feature>
<feature type="region of interest" description="Disordered" evidence="2">
    <location>
        <begin position="148"/>
        <end position="197"/>
    </location>
</feature>